<dbReference type="GO" id="GO:0003676">
    <property type="term" value="F:nucleic acid binding"/>
    <property type="evidence" value="ECO:0007669"/>
    <property type="project" value="InterPro"/>
</dbReference>
<keyword evidence="1" id="KW-0863">Zinc-finger</keyword>
<accession>A0A1V9YII5</accession>
<keyword evidence="5" id="KW-1185">Reference proteome</keyword>
<feature type="region of interest" description="Disordered" evidence="2">
    <location>
        <begin position="160"/>
        <end position="193"/>
    </location>
</feature>
<dbReference type="InterPro" id="IPR001878">
    <property type="entry name" value="Znf_CCHC"/>
</dbReference>
<dbReference type="OrthoDB" id="10050052at2759"/>
<evidence type="ECO:0000313" key="4">
    <source>
        <dbReference type="EMBL" id="OQR85554.1"/>
    </source>
</evidence>
<organism evidence="4 5">
    <name type="scientific">Achlya hypogyna</name>
    <name type="common">Oomycete</name>
    <name type="synonym">Protoachlya hypogyna</name>
    <dbReference type="NCBI Taxonomy" id="1202772"/>
    <lineage>
        <taxon>Eukaryota</taxon>
        <taxon>Sar</taxon>
        <taxon>Stramenopiles</taxon>
        <taxon>Oomycota</taxon>
        <taxon>Saprolegniomycetes</taxon>
        <taxon>Saprolegniales</taxon>
        <taxon>Achlyaceae</taxon>
        <taxon>Achlya</taxon>
    </lineage>
</organism>
<feature type="domain" description="CCHC-type" evidence="3">
    <location>
        <begin position="489"/>
        <end position="504"/>
    </location>
</feature>
<evidence type="ECO:0000313" key="5">
    <source>
        <dbReference type="Proteomes" id="UP000243579"/>
    </source>
</evidence>
<feature type="compositionally biased region" description="Basic and acidic residues" evidence="2">
    <location>
        <begin position="242"/>
        <end position="256"/>
    </location>
</feature>
<feature type="region of interest" description="Disordered" evidence="2">
    <location>
        <begin position="216"/>
        <end position="257"/>
    </location>
</feature>
<reference evidence="4 5" key="1">
    <citation type="journal article" date="2014" name="Genome Biol. Evol.">
        <title>The secreted proteins of Achlya hypogyna and Thraustotheca clavata identify the ancestral oomycete secretome and reveal gene acquisitions by horizontal gene transfer.</title>
        <authorList>
            <person name="Misner I."/>
            <person name="Blouin N."/>
            <person name="Leonard G."/>
            <person name="Richards T.A."/>
            <person name="Lane C.E."/>
        </authorList>
    </citation>
    <scope>NUCLEOTIDE SEQUENCE [LARGE SCALE GENOMIC DNA]</scope>
    <source>
        <strain evidence="4 5">ATCC 48635</strain>
    </source>
</reference>
<evidence type="ECO:0000256" key="1">
    <source>
        <dbReference type="PROSITE-ProRule" id="PRU00047"/>
    </source>
</evidence>
<name>A0A1V9YII5_ACHHY</name>
<proteinExistence type="predicted"/>
<comment type="caution">
    <text evidence="4">The sequence shown here is derived from an EMBL/GenBank/DDBJ whole genome shotgun (WGS) entry which is preliminary data.</text>
</comment>
<protein>
    <recommendedName>
        <fullName evidence="3">CCHC-type domain-containing protein</fullName>
    </recommendedName>
</protein>
<dbReference type="AlphaFoldDB" id="A0A1V9YII5"/>
<feature type="compositionally biased region" description="Basic and acidic residues" evidence="2">
    <location>
        <begin position="173"/>
        <end position="189"/>
    </location>
</feature>
<evidence type="ECO:0000259" key="3">
    <source>
        <dbReference type="PROSITE" id="PS50158"/>
    </source>
</evidence>
<keyword evidence="1" id="KW-0479">Metal-binding</keyword>
<dbReference type="GO" id="GO:0008270">
    <property type="term" value="F:zinc ion binding"/>
    <property type="evidence" value="ECO:0007669"/>
    <property type="project" value="UniProtKB-KW"/>
</dbReference>
<feature type="region of interest" description="Disordered" evidence="2">
    <location>
        <begin position="558"/>
        <end position="589"/>
    </location>
</feature>
<dbReference type="PROSITE" id="PS50158">
    <property type="entry name" value="ZF_CCHC"/>
    <property type="match status" value="1"/>
</dbReference>
<dbReference type="Proteomes" id="UP000243579">
    <property type="component" value="Unassembled WGS sequence"/>
</dbReference>
<evidence type="ECO:0000256" key="2">
    <source>
        <dbReference type="SAM" id="MobiDB-lite"/>
    </source>
</evidence>
<keyword evidence="1" id="KW-0862">Zinc</keyword>
<dbReference type="EMBL" id="JNBR01001656">
    <property type="protein sequence ID" value="OQR85554.1"/>
    <property type="molecule type" value="Genomic_DNA"/>
</dbReference>
<gene>
    <name evidence="4" type="ORF">ACHHYP_11696</name>
</gene>
<sequence>MTATRSNDGAGALIGLYYSLERTEQQLARPAHLAALWAADMTAAEAADALHLVALQLGFGDDGLPCPASEWREACVALALLTIAGPAWRAAFAGKTAHEACTEFQARARAHAQRDGPGAMMPTDHDPEAYVPSPEVRRTFPGCDRWATLGPAVKLCQTVEQRSRGSQPDPEPGLDHAYAEIRSPGRDTDDGQFQCTAEVHDDSDYGLHHPLLASRTHEAQRPPQSPGTDRTPTTPPPTSRRPSREVTRTEVPEDRTLQGPVATAVVFETLAMVRDMLVQMRGEPGHCGLIQLESLEAPETNWLNNILARERWEITELTHAQWTTLVELFYDRFVGNSAARSRLFDSIAQHFNEKTGFERVVDYLLRVTAFARVAGREDQDRLLIDKAVDGIRDPALAIAVLPHADLLSWAEFERQLTRTASRLKTGLLGPVTPAQQAYVNAVDDNIASDEDAPAQISVVQYAQTQQQLMRNQRRGPARQPTEYQAQIQCYDCAGYGHVRRFCPNRTQHTARGDCAFHGPNVGHTDAECSALAHIRRNPSAAQAIAATATQTTTLACNMEQPNTNGSVPSPAGPASEESATAPGFGGGRQ</sequence>